<dbReference type="InterPro" id="IPR018252">
    <property type="entry name" value="Annexin_repeat_CS"/>
</dbReference>
<dbReference type="GO" id="GO:0005886">
    <property type="term" value="C:plasma membrane"/>
    <property type="evidence" value="ECO:0007669"/>
    <property type="project" value="TreeGrafter"/>
</dbReference>
<dbReference type="EMBL" id="UYRR01001597">
    <property type="protein sequence ID" value="VDK18808.1"/>
    <property type="molecule type" value="Genomic_DNA"/>
</dbReference>
<dbReference type="GO" id="GO:0001786">
    <property type="term" value="F:phosphatidylserine binding"/>
    <property type="evidence" value="ECO:0007669"/>
    <property type="project" value="TreeGrafter"/>
</dbReference>
<evidence type="ECO:0000313" key="6">
    <source>
        <dbReference type="WBParaSite" id="ASIM_0000160601-mRNA-1"/>
    </source>
</evidence>
<dbReference type="AlphaFoldDB" id="A0A0M3J250"/>
<comment type="similarity">
    <text evidence="1">Belongs to the annexin family.</text>
</comment>
<dbReference type="PROSITE" id="PS00223">
    <property type="entry name" value="ANNEXIN_1"/>
    <property type="match status" value="1"/>
</dbReference>
<keyword evidence="2" id="KW-0677">Repeat</keyword>
<keyword evidence="5" id="KW-1185">Reference proteome</keyword>
<accession>A0A0M3J250</accession>
<dbReference type="GO" id="GO:0012506">
    <property type="term" value="C:vesicle membrane"/>
    <property type="evidence" value="ECO:0007669"/>
    <property type="project" value="TreeGrafter"/>
</dbReference>
<evidence type="ECO:0000256" key="1">
    <source>
        <dbReference type="ARBA" id="ARBA00007831"/>
    </source>
</evidence>
<dbReference type="GO" id="GO:0005509">
    <property type="term" value="F:calcium ion binding"/>
    <property type="evidence" value="ECO:0007669"/>
    <property type="project" value="InterPro"/>
</dbReference>
<dbReference type="SMART" id="SM00335">
    <property type="entry name" value="ANX"/>
    <property type="match status" value="2"/>
</dbReference>
<dbReference type="OrthoDB" id="37886at2759"/>
<evidence type="ECO:0000256" key="3">
    <source>
        <dbReference type="ARBA" id="ARBA00023216"/>
    </source>
</evidence>
<dbReference type="PANTHER" id="PTHR10502">
    <property type="entry name" value="ANNEXIN"/>
    <property type="match status" value="1"/>
</dbReference>
<dbReference type="GO" id="GO:0005544">
    <property type="term" value="F:calcium-dependent phospholipid binding"/>
    <property type="evidence" value="ECO:0007669"/>
    <property type="project" value="InterPro"/>
</dbReference>
<evidence type="ECO:0000313" key="5">
    <source>
        <dbReference type="Proteomes" id="UP000267096"/>
    </source>
</evidence>
<organism evidence="6">
    <name type="scientific">Anisakis simplex</name>
    <name type="common">Herring worm</name>
    <dbReference type="NCBI Taxonomy" id="6269"/>
    <lineage>
        <taxon>Eukaryota</taxon>
        <taxon>Metazoa</taxon>
        <taxon>Ecdysozoa</taxon>
        <taxon>Nematoda</taxon>
        <taxon>Chromadorea</taxon>
        <taxon>Rhabditida</taxon>
        <taxon>Spirurina</taxon>
        <taxon>Ascaridomorpha</taxon>
        <taxon>Ascaridoidea</taxon>
        <taxon>Anisakidae</taxon>
        <taxon>Anisakis</taxon>
        <taxon>Anisakis simplex complex</taxon>
    </lineage>
</organism>
<name>A0A0M3J250_ANISI</name>
<dbReference type="Pfam" id="PF00191">
    <property type="entry name" value="Annexin"/>
    <property type="match status" value="2"/>
</dbReference>
<dbReference type="FunFam" id="1.10.220.10:FF:000001">
    <property type="entry name" value="Annexin"/>
    <property type="match status" value="1"/>
</dbReference>
<gene>
    <name evidence="4" type="ORF">ASIM_LOCUS1483</name>
</gene>
<dbReference type="Gene3D" id="1.10.220.10">
    <property type="entry name" value="Annexin"/>
    <property type="match status" value="2"/>
</dbReference>
<evidence type="ECO:0000256" key="2">
    <source>
        <dbReference type="ARBA" id="ARBA00022737"/>
    </source>
</evidence>
<dbReference type="PROSITE" id="PS51897">
    <property type="entry name" value="ANNEXIN_2"/>
    <property type="match status" value="2"/>
</dbReference>
<reference evidence="6" key="1">
    <citation type="submission" date="2017-02" db="UniProtKB">
        <authorList>
            <consortium name="WormBaseParasite"/>
        </authorList>
    </citation>
    <scope>IDENTIFICATION</scope>
</reference>
<dbReference type="InterPro" id="IPR037104">
    <property type="entry name" value="Annexin_sf"/>
</dbReference>
<dbReference type="Proteomes" id="UP000267096">
    <property type="component" value="Unassembled WGS sequence"/>
</dbReference>
<reference evidence="4 5" key="2">
    <citation type="submission" date="2018-11" db="EMBL/GenBank/DDBJ databases">
        <authorList>
            <consortium name="Pathogen Informatics"/>
        </authorList>
    </citation>
    <scope>NUCLEOTIDE SEQUENCE [LARGE SCALE GENOMIC DNA]</scope>
</reference>
<evidence type="ECO:0000313" key="4">
    <source>
        <dbReference type="EMBL" id="VDK18808.1"/>
    </source>
</evidence>
<dbReference type="InterPro" id="IPR018502">
    <property type="entry name" value="Annexin_repeat"/>
</dbReference>
<dbReference type="PANTHER" id="PTHR10502:SF102">
    <property type="entry name" value="ANNEXIN B11"/>
    <property type="match status" value="1"/>
</dbReference>
<dbReference type="GO" id="GO:0005737">
    <property type="term" value="C:cytoplasm"/>
    <property type="evidence" value="ECO:0007669"/>
    <property type="project" value="TreeGrafter"/>
</dbReference>
<dbReference type="SUPFAM" id="SSF47874">
    <property type="entry name" value="Annexin"/>
    <property type="match status" value="1"/>
</dbReference>
<sequence length="152" mass="17564">MINDNFQDVKKLFGNKALKEKPDKDLWVNMFSRANFRQLRHVFSEYTSHTGETISDGIKRVFSGDAETAYLALVEFIENKERYFAKQLYAAMEGLGTRDKDLIRVIISRSEIDLAAIHEEFDKMYKKPLIDWLKSECSGAYRDALISIVNGN</sequence>
<keyword evidence="3" id="KW-0041">Annexin</keyword>
<protein>
    <submittedName>
        <fullName evidence="6">Annexin</fullName>
    </submittedName>
</protein>
<proteinExistence type="inferred from homology"/>
<dbReference type="GO" id="GO:0005634">
    <property type="term" value="C:nucleus"/>
    <property type="evidence" value="ECO:0007669"/>
    <property type="project" value="TreeGrafter"/>
</dbReference>
<dbReference type="WBParaSite" id="ASIM_0000160601-mRNA-1">
    <property type="protein sequence ID" value="ASIM_0000160601-mRNA-1"/>
    <property type="gene ID" value="ASIM_0000160601"/>
</dbReference>